<dbReference type="Pfam" id="PF07583">
    <property type="entry name" value="PSCyt2"/>
    <property type="match status" value="1"/>
</dbReference>
<feature type="chain" id="PRO_5021889755" evidence="1">
    <location>
        <begin position="30"/>
        <end position="1031"/>
    </location>
</feature>
<dbReference type="AlphaFoldDB" id="A0A512M723"/>
<accession>A0A512M723</accession>
<keyword evidence="1" id="KW-0732">Signal</keyword>
<dbReference type="GO" id="GO:0020037">
    <property type="term" value="F:heme binding"/>
    <property type="evidence" value="ECO:0007669"/>
    <property type="project" value="InterPro"/>
</dbReference>
<evidence type="ECO:0000313" key="5">
    <source>
        <dbReference type="EMBL" id="GEP42538.1"/>
    </source>
</evidence>
<evidence type="ECO:0000259" key="4">
    <source>
        <dbReference type="Pfam" id="PF07635"/>
    </source>
</evidence>
<name>A0A512M723_9BACT</name>
<evidence type="ECO:0000313" key="6">
    <source>
        <dbReference type="Proteomes" id="UP000321577"/>
    </source>
</evidence>
<dbReference type="InterPro" id="IPR036909">
    <property type="entry name" value="Cyt_c-like_dom_sf"/>
</dbReference>
<reference evidence="5 6" key="1">
    <citation type="submission" date="2019-07" db="EMBL/GenBank/DDBJ databases">
        <title>Whole genome shotgun sequence of Brevifollis gellanilyticus NBRC 108608.</title>
        <authorList>
            <person name="Hosoyama A."/>
            <person name="Uohara A."/>
            <person name="Ohji S."/>
            <person name="Ichikawa N."/>
        </authorList>
    </citation>
    <scope>NUCLEOTIDE SEQUENCE [LARGE SCALE GENOMIC DNA]</scope>
    <source>
        <strain evidence="5 6">NBRC 108608</strain>
    </source>
</reference>
<dbReference type="Pfam" id="PF07587">
    <property type="entry name" value="PSD1"/>
    <property type="match status" value="1"/>
</dbReference>
<dbReference type="PANTHER" id="PTHR35889:SF3">
    <property type="entry name" value="F-BOX DOMAIN-CONTAINING PROTEIN"/>
    <property type="match status" value="1"/>
</dbReference>
<dbReference type="SUPFAM" id="SSF46626">
    <property type="entry name" value="Cytochrome c"/>
    <property type="match status" value="1"/>
</dbReference>
<dbReference type="EMBL" id="BKAG01000010">
    <property type="protein sequence ID" value="GEP42538.1"/>
    <property type="molecule type" value="Genomic_DNA"/>
</dbReference>
<dbReference type="OrthoDB" id="175422at2"/>
<dbReference type="InterPro" id="IPR022655">
    <property type="entry name" value="DUF1553"/>
</dbReference>
<evidence type="ECO:0000256" key="1">
    <source>
        <dbReference type="SAM" id="SignalP"/>
    </source>
</evidence>
<feature type="domain" description="DUF1549" evidence="2">
    <location>
        <begin position="147"/>
        <end position="352"/>
    </location>
</feature>
<dbReference type="InterPro" id="IPR011444">
    <property type="entry name" value="DUF1549"/>
</dbReference>
<sequence>MEERAVWGVSGAVLRFLSVLLLISSAAQAETVVFNRDIRPILSDKCFHCHGFDEKNRKAGLRLDLHAEALKPAESGAMAIVPGKPEQSELLSRVLTTNEDDLMPPVKMHKPVTKAEAELIKQWIAEGAEYQGHWAFEPVAASKAKSIDELLEARLKKEGLGFSAKADAETLIRRVTLDLTGLPPTPEQVTRHAKDFTEASLVRLVDELLQSPSYGEHMAREWLDFARFADSNGFQTDSSRSMWPWRDWVISAFNANEPFDQFTIEQIAGDLLPQPTQAQMIATGFNRNHRINGEGGIIDEEWRIENIIDRVETTSFTWLGLTMNCARCHDHKYDPITQKDFYSFFAFFNNIEERGSIQGASNRSGGNSLPIMSVTTPEQEKRIAALKVEITAAEKVARESRKDLPTLMAAWEKEGAMKMQEQKSAWTMMEPVQVVSKLDDKGAKLVRQPDGSYLASGPNPAKDTYIFDAAMPKDGVSGFLLECFPDASLPEQSLGRNSNGNFVLTDFDVYVQKAGGKPEKLTVTKVEADYNQKGYEITNVIKKGKGRGWAIDGPTKKENRRAMFLLDRLVSPSAGAQVLLRLRHEAIGYHNIGRFRISSTSLPANAVKLQGNADLSRIKAILAEAVEKRSAAQKKELEAYYLATVSSPVKLAEDALAAKTKALMDFETALPTSMVMKESSKTRDAFVLNRGEYDKPGEKVGMAVPSWLHAMPKGAPMNRLGLAKWLVSTDNPLTARVWVNRQWERLFGVGLCKTTENFGFQAEYPVHPELLDWLAAEFMKSGWDMKHLIKLMVTSRAYQQSTRVTAALLERDPDNRLLARGPRFRLSGEVVRDQALAIGGLLVPKVGGPSVRPYMPEGVWDETSKYGDLRGYKADAGEGLYRKTMYTIWKRTAAPPTMMLFDAPTREICTVKRSRTNTPLQALAMLNEVAFVEAQRGLAELMMKQADTAEKRLAYGYLRATGRTIDSQTQGILLSGLHERLEWFASHPDEAQKAIAQGASKADPKLDPVELAAYTTTAGVLMNLDRVVTRD</sequence>
<dbReference type="PANTHER" id="PTHR35889">
    <property type="entry name" value="CYCLOINULO-OLIGOSACCHARIDE FRUCTANOTRANSFERASE-RELATED"/>
    <property type="match status" value="1"/>
</dbReference>
<feature type="domain" description="DUF1553" evidence="3">
    <location>
        <begin position="718"/>
        <end position="972"/>
    </location>
</feature>
<evidence type="ECO:0000259" key="3">
    <source>
        <dbReference type="Pfam" id="PF07587"/>
    </source>
</evidence>
<feature type="domain" description="Cytochrome C Planctomycete-type" evidence="4">
    <location>
        <begin position="46"/>
        <end position="105"/>
    </location>
</feature>
<dbReference type="GO" id="GO:0009055">
    <property type="term" value="F:electron transfer activity"/>
    <property type="evidence" value="ECO:0007669"/>
    <property type="project" value="InterPro"/>
</dbReference>
<dbReference type="Proteomes" id="UP000321577">
    <property type="component" value="Unassembled WGS sequence"/>
</dbReference>
<protein>
    <submittedName>
        <fullName evidence="5">Cytochrome c</fullName>
    </submittedName>
</protein>
<dbReference type="InterPro" id="IPR011429">
    <property type="entry name" value="Cyt_c_Planctomycete-type"/>
</dbReference>
<comment type="caution">
    <text evidence="5">The sequence shown here is derived from an EMBL/GenBank/DDBJ whole genome shotgun (WGS) entry which is preliminary data.</text>
</comment>
<evidence type="ECO:0000259" key="2">
    <source>
        <dbReference type="Pfam" id="PF07583"/>
    </source>
</evidence>
<keyword evidence="6" id="KW-1185">Reference proteome</keyword>
<feature type="signal peptide" evidence="1">
    <location>
        <begin position="1"/>
        <end position="29"/>
    </location>
</feature>
<gene>
    <name evidence="5" type="ORF">BGE01nite_18290</name>
</gene>
<organism evidence="5 6">
    <name type="scientific">Brevifollis gellanilyticus</name>
    <dbReference type="NCBI Taxonomy" id="748831"/>
    <lineage>
        <taxon>Bacteria</taxon>
        <taxon>Pseudomonadati</taxon>
        <taxon>Verrucomicrobiota</taxon>
        <taxon>Verrucomicrobiia</taxon>
        <taxon>Verrucomicrobiales</taxon>
        <taxon>Verrucomicrobiaceae</taxon>
    </lineage>
</organism>
<dbReference type="Pfam" id="PF07635">
    <property type="entry name" value="PSCyt1"/>
    <property type="match status" value="1"/>
</dbReference>
<proteinExistence type="predicted"/>